<dbReference type="InterPro" id="IPR000182">
    <property type="entry name" value="GNAT_dom"/>
</dbReference>
<dbReference type="CDD" id="cd04301">
    <property type="entry name" value="NAT_SF"/>
    <property type="match status" value="1"/>
</dbReference>
<accession>A0A0F6SGR9</accession>
<protein>
    <submittedName>
        <fullName evidence="2">Acetyltransferase</fullName>
    </submittedName>
</protein>
<feature type="domain" description="N-acetyltransferase" evidence="1">
    <location>
        <begin position="146"/>
        <end position="288"/>
    </location>
</feature>
<dbReference type="Proteomes" id="UP000034883">
    <property type="component" value="Chromosome"/>
</dbReference>
<dbReference type="GO" id="GO:0016747">
    <property type="term" value="F:acyltransferase activity, transferring groups other than amino-acyl groups"/>
    <property type="evidence" value="ECO:0007669"/>
    <property type="project" value="InterPro"/>
</dbReference>
<dbReference type="Gene3D" id="3.40.630.30">
    <property type="match status" value="1"/>
</dbReference>
<gene>
    <name evidence="2" type="ORF">DB32_006323</name>
</gene>
<organism evidence="2 3">
    <name type="scientific">Sandaracinus amylolyticus</name>
    <dbReference type="NCBI Taxonomy" id="927083"/>
    <lineage>
        <taxon>Bacteria</taxon>
        <taxon>Pseudomonadati</taxon>
        <taxon>Myxococcota</taxon>
        <taxon>Polyangia</taxon>
        <taxon>Polyangiales</taxon>
        <taxon>Sandaracinaceae</taxon>
        <taxon>Sandaracinus</taxon>
    </lineage>
</organism>
<dbReference type="SUPFAM" id="SSF55729">
    <property type="entry name" value="Acyl-CoA N-acyltransferases (Nat)"/>
    <property type="match status" value="1"/>
</dbReference>
<evidence type="ECO:0000313" key="2">
    <source>
        <dbReference type="EMBL" id="AKF09174.1"/>
    </source>
</evidence>
<dbReference type="EMBL" id="CP011125">
    <property type="protein sequence ID" value="AKF09174.1"/>
    <property type="molecule type" value="Genomic_DNA"/>
</dbReference>
<dbReference type="KEGG" id="samy:DB32_006323"/>
<reference evidence="2 3" key="1">
    <citation type="submission" date="2015-03" db="EMBL/GenBank/DDBJ databases">
        <title>Genome assembly of Sandaracinus amylolyticus DSM 53668.</title>
        <authorList>
            <person name="Sharma G."/>
            <person name="Subramanian S."/>
        </authorList>
    </citation>
    <scope>NUCLEOTIDE SEQUENCE [LARGE SCALE GENOMIC DNA]</scope>
    <source>
        <strain evidence="2 3">DSM 53668</strain>
    </source>
</reference>
<keyword evidence="2" id="KW-0808">Transferase</keyword>
<dbReference type="RefSeq" id="WP_053236247.1">
    <property type="nucleotide sequence ID" value="NZ_CP011125.1"/>
</dbReference>
<dbReference type="STRING" id="927083.DB32_006323"/>
<dbReference type="InterPro" id="IPR016181">
    <property type="entry name" value="Acyl_CoA_acyltransferase"/>
</dbReference>
<keyword evidence="3" id="KW-1185">Reference proteome</keyword>
<sequence>MTHVRLLAPGDEARADAFLAAHTESSMFLRANLRAAGLVDEGAPLQGTWAAALDDGGRVVAIAAHAWNGMVLLQAPIALREVVHAVLAETRGSDVAGFSGPYAQTSQAREVLGMTARPASLDSREHLYALELASLRVPDALAAGAVRARRTRDVDVDRCSAWREDYSAELLGVRRGAELARRARSEIERLHQQGDAFVLEHEGEVVAYSAFNARLPDVVQVGGVWTPVALRSRGYARAVVAGSLRIARDEGASRAVLFTGEGNVAAQRAYESLGFSRRGVFGLVLFAS</sequence>
<dbReference type="PROSITE" id="PS51186">
    <property type="entry name" value="GNAT"/>
    <property type="match status" value="1"/>
</dbReference>
<proteinExistence type="predicted"/>
<name>A0A0F6SGR9_9BACT</name>
<dbReference type="AlphaFoldDB" id="A0A0F6SGR9"/>
<evidence type="ECO:0000259" key="1">
    <source>
        <dbReference type="PROSITE" id="PS51186"/>
    </source>
</evidence>
<dbReference type="Pfam" id="PF00583">
    <property type="entry name" value="Acetyltransf_1"/>
    <property type="match status" value="1"/>
</dbReference>
<evidence type="ECO:0000313" key="3">
    <source>
        <dbReference type="Proteomes" id="UP000034883"/>
    </source>
</evidence>